<evidence type="ECO:0000256" key="4">
    <source>
        <dbReference type="ARBA" id="ARBA00022777"/>
    </source>
</evidence>
<keyword evidence="5" id="KW-0067">ATP-binding</keyword>
<dbReference type="GO" id="GO:0044211">
    <property type="term" value="P:CTP salvage"/>
    <property type="evidence" value="ECO:0007669"/>
    <property type="project" value="UniProtKB-UniPathway"/>
</dbReference>
<dbReference type="UniPathway" id="UPA00579">
    <property type="reaction ID" value="UER00640"/>
</dbReference>
<dbReference type="Pfam" id="PF00485">
    <property type="entry name" value="PRK"/>
    <property type="match status" value="1"/>
</dbReference>
<dbReference type="RefSeq" id="WP_006002929.1">
    <property type="nucleotide sequence ID" value="NZ_BAET01000006.1"/>
</dbReference>
<dbReference type="NCBIfam" id="TIGR00235">
    <property type="entry name" value="udk"/>
    <property type="match status" value="1"/>
</dbReference>
<dbReference type="GO" id="GO:0005524">
    <property type="term" value="F:ATP binding"/>
    <property type="evidence" value="ECO:0007669"/>
    <property type="project" value="UniProtKB-KW"/>
</dbReference>
<comment type="subcellular location">
    <subcellularLocation>
        <location evidence="5">Cytoplasm</location>
    </subcellularLocation>
</comment>
<evidence type="ECO:0000256" key="3">
    <source>
        <dbReference type="ARBA" id="ARBA00022741"/>
    </source>
</evidence>
<comment type="pathway">
    <text evidence="5">Pyrimidine metabolism; CTP biosynthesis via salvage pathway; CTP from cytidine: step 1/3.</text>
</comment>
<evidence type="ECO:0000256" key="5">
    <source>
        <dbReference type="RuleBase" id="RU003825"/>
    </source>
</evidence>
<evidence type="ECO:0000256" key="2">
    <source>
        <dbReference type="ARBA" id="ARBA00022679"/>
    </source>
</evidence>
<dbReference type="GO" id="GO:0044206">
    <property type="term" value="P:UMP salvage"/>
    <property type="evidence" value="ECO:0007669"/>
    <property type="project" value="UniProtKB-UniPathway"/>
</dbReference>
<comment type="catalytic activity">
    <reaction evidence="5">
        <text>uridine + ATP = UMP + ADP + H(+)</text>
        <dbReference type="Rhea" id="RHEA:16825"/>
        <dbReference type="ChEBI" id="CHEBI:15378"/>
        <dbReference type="ChEBI" id="CHEBI:16704"/>
        <dbReference type="ChEBI" id="CHEBI:30616"/>
        <dbReference type="ChEBI" id="CHEBI:57865"/>
        <dbReference type="ChEBI" id="CHEBI:456216"/>
        <dbReference type="EC" id="2.7.1.48"/>
    </reaction>
</comment>
<protein>
    <recommendedName>
        <fullName evidence="5">Uridine kinase</fullName>
        <ecNumber evidence="5">2.7.1.48</ecNumber>
    </recommendedName>
</protein>
<evidence type="ECO:0000259" key="6">
    <source>
        <dbReference type="Pfam" id="PF00485"/>
    </source>
</evidence>
<evidence type="ECO:0000313" key="8">
    <source>
        <dbReference type="Proteomes" id="UP000053586"/>
    </source>
</evidence>
<dbReference type="NCBIfam" id="NF004018">
    <property type="entry name" value="PRK05480.1"/>
    <property type="match status" value="1"/>
</dbReference>
<comment type="caution">
    <text evidence="7">The sequence shown here is derived from an EMBL/GenBank/DDBJ whole genome shotgun (WGS) entry which is preliminary data.</text>
</comment>
<dbReference type="InterPro" id="IPR027417">
    <property type="entry name" value="P-loop_NTPase"/>
</dbReference>
<dbReference type="CDD" id="cd02023">
    <property type="entry name" value="UMPK"/>
    <property type="match status" value="1"/>
</dbReference>
<dbReference type="GO" id="GO:0004849">
    <property type="term" value="F:uridine kinase activity"/>
    <property type="evidence" value="ECO:0007669"/>
    <property type="project" value="UniProtKB-EC"/>
</dbReference>
<gene>
    <name evidence="7" type="primary">udk</name>
    <name evidence="7" type="ORF">GPUN_0426</name>
</gene>
<organism evidence="7 8">
    <name type="scientific">Glaciecola punicea ACAM 611</name>
    <dbReference type="NCBI Taxonomy" id="1121923"/>
    <lineage>
        <taxon>Bacteria</taxon>
        <taxon>Pseudomonadati</taxon>
        <taxon>Pseudomonadota</taxon>
        <taxon>Gammaproteobacteria</taxon>
        <taxon>Alteromonadales</taxon>
        <taxon>Alteromonadaceae</taxon>
        <taxon>Glaciecola</taxon>
    </lineage>
</organism>
<reference evidence="7 8" key="1">
    <citation type="journal article" date="2012" name="J. Bacteriol.">
        <title>Genome sequence of proteorhodopsin-containing sea ice bacterium Glaciecola punicea ACAM 611T.</title>
        <authorList>
            <person name="Qin Q.-L."/>
            <person name="Xie B.-B."/>
            <person name="Shu Y.-L."/>
            <person name="Rong J.-C."/>
            <person name="Zhao D.-L."/>
            <person name="Zhang X.-Y."/>
            <person name="Chen X.-L."/>
            <person name="Zhou B.-C."/>
            <person name="Zhanga Y.-Z."/>
        </authorList>
    </citation>
    <scope>NUCLEOTIDE SEQUENCE [LARGE SCALE GENOMIC DNA]</scope>
    <source>
        <strain evidence="7 8">ACAM 611</strain>
    </source>
</reference>
<keyword evidence="3 5" id="KW-0547">Nucleotide-binding</keyword>
<dbReference type="STRING" id="56804.BAE46_11345"/>
<name>H5T8D2_9ALTE</name>
<keyword evidence="5" id="KW-0963">Cytoplasm</keyword>
<dbReference type="PRINTS" id="PR00988">
    <property type="entry name" value="URIDINKINASE"/>
</dbReference>
<dbReference type="OrthoDB" id="9777642at2"/>
<dbReference type="InterPro" id="IPR000764">
    <property type="entry name" value="Uridine_kinase-like"/>
</dbReference>
<comment type="catalytic activity">
    <reaction evidence="5">
        <text>cytidine + ATP = CMP + ADP + H(+)</text>
        <dbReference type="Rhea" id="RHEA:24674"/>
        <dbReference type="ChEBI" id="CHEBI:15378"/>
        <dbReference type="ChEBI" id="CHEBI:17562"/>
        <dbReference type="ChEBI" id="CHEBI:30616"/>
        <dbReference type="ChEBI" id="CHEBI:60377"/>
        <dbReference type="ChEBI" id="CHEBI:456216"/>
        <dbReference type="EC" id="2.7.1.48"/>
    </reaction>
</comment>
<keyword evidence="2 5" id="KW-0808">Transferase</keyword>
<dbReference type="Gene3D" id="3.40.50.300">
    <property type="entry name" value="P-loop containing nucleotide triphosphate hydrolases"/>
    <property type="match status" value="1"/>
</dbReference>
<feature type="domain" description="Phosphoribulokinase/uridine kinase" evidence="6">
    <location>
        <begin position="9"/>
        <end position="194"/>
    </location>
</feature>
<reference evidence="7 8" key="2">
    <citation type="journal article" date="2017" name="Antonie Van Leeuwenhoek">
        <title>Rhizobium rhizosphaerae sp. nov., a novel species isolated from rice rhizosphere.</title>
        <authorList>
            <person name="Zhao J.J."/>
            <person name="Zhang J."/>
            <person name="Zhang R.J."/>
            <person name="Zhang C.W."/>
            <person name="Yin H.Q."/>
            <person name="Zhang X.X."/>
        </authorList>
    </citation>
    <scope>NUCLEOTIDE SEQUENCE [LARGE SCALE GENOMIC DNA]</scope>
    <source>
        <strain evidence="7 8">ACAM 611</strain>
    </source>
</reference>
<dbReference type="GO" id="GO:0043771">
    <property type="term" value="F:cytidine kinase activity"/>
    <property type="evidence" value="ECO:0007669"/>
    <property type="project" value="RHEA"/>
</dbReference>
<evidence type="ECO:0000256" key="1">
    <source>
        <dbReference type="ARBA" id="ARBA00004690"/>
    </source>
</evidence>
<dbReference type="UniPathway" id="UPA00574">
    <property type="reaction ID" value="UER00637"/>
</dbReference>
<dbReference type="eggNOG" id="COG0572">
    <property type="taxonomic scope" value="Bacteria"/>
</dbReference>
<dbReference type="PANTHER" id="PTHR10285">
    <property type="entry name" value="URIDINE KINASE"/>
    <property type="match status" value="1"/>
</dbReference>
<accession>H5T8D2</accession>
<dbReference type="AlphaFoldDB" id="H5T8D2"/>
<dbReference type="Proteomes" id="UP000053586">
    <property type="component" value="Unassembled WGS sequence"/>
</dbReference>
<proteinExistence type="inferred from homology"/>
<dbReference type="EMBL" id="BAET01000006">
    <property type="protein sequence ID" value="GAB54573.1"/>
    <property type="molecule type" value="Genomic_DNA"/>
</dbReference>
<keyword evidence="4 5" id="KW-0418">Kinase</keyword>
<dbReference type="GO" id="GO:0005737">
    <property type="term" value="C:cytoplasm"/>
    <property type="evidence" value="ECO:0007669"/>
    <property type="project" value="UniProtKB-SubCell"/>
</dbReference>
<comment type="pathway">
    <text evidence="1 5">Pyrimidine metabolism; UMP biosynthesis via salvage pathway; UMP from uridine: step 1/1.</text>
</comment>
<comment type="similarity">
    <text evidence="5">Belongs to the uridine kinase family.</text>
</comment>
<dbReference type="EC" id="2.7.1.48" evidence="5"/>
<dbReference type="InterPro" id="IPR006083">
    <property type="entry name" value="PRK/URK"/>
</dbReference>
<dbReference type="SUPFAM" id="SSF52540">
    <property type="entry name" value="P-loop containing nucleoside triphosphate hydrolases"/>
    <property type="match status" value="1"/>
</dbReference>
<evidence type="ECO:0000313" key="7">
    <source>
        <dbReference type="EMBL" id="GAB54573.1"/>
    </source>
</evidence>
<sequence length="216" mass="24853">MQSTKKPIILAISGASGSGKSLFTQNLQLTLEKHGQPVLVLQEDHYYKTQDHVPMEQRITTNYDHPDAFEHDLLSQHLQDLSNSKSIDYPSYCYKTHTRLKKAQKVEPSPIIIIEGIMLLTQIQLFDHFDFKVFVDTPLDVCLMRRMLRDTQERGRSLTSVATQYEQTVKPMYHKFIRPSKNFADLIVPHGGENFLAVDVLSAYLFKQRNGNTLDD</sequence>
<keyword evidence="8" id="KW-1185">Reference proteome</keyword>